<sequence length="69" mass="8375">YKEPTMSTYIERMIEEQLQLRERLRKLEAFIDTPKFDGLDELDRNLLRSQSWATINYLEILAQRIERAD</sequence>
<proteinExistence type="predicted"/>
<name>A0A0F9DG36_9ZZZZ</name>
<reference evidence="1" key="1">
    <citation type="journal article" date="2015" name="Nature">
        <title>Complex archaea that bridge the gap between prokaryotes and eukaryotes.</title>
        <authorList>
            <person name="Spang A."/>
            <person name="Saw J.H."/>
            <person name="Jorgensen S.L."/>
            <person name="Zaremba-Niedzwiedzka K."/>
            <person name="Martijn J."/>
            <person name="Lind A.E."/>
            <person name="van Eijk R."/>
            <person name="Schleper C."/>
            <person name="Guy L."/>
            <person name="Ettema T.J."/>
        </authorList>
    </citation>
    <scope>NUCLEOTIDE SEQUENCE</scope>
</reference>
<organism evidence="1">
    <name type="scientific">marine sediment metagenome</name>
    <dbReference type="NCBI Taxonomy" id="412755"/>
    <lineage>
        <taxon>unclassified sequences</taxon>
        <taxon>metagenomes</taxon>
        <taxon>ecological metagenomes</taxon>
    </lineage>
</organism>
<evidence type="ECO:0000313" key="1">
    <source>
        <dbReference type="EMBL" id="KKL10968.1"/>
    </source>
</evidence>
<dbReference type="AlphaFoldDB" id="A0A0F9DG36"/>
<comment type="caution">
    <text evidence="1">The sequence shown here is derived from an EMBL/GenBank/DDBJ whole genome shotgun (WGS) entry which is preliminary data.</text>
</comment>
<feature type="non-terminal residue" evidence="1">
    <location>
        <position position="1"/>
    </location>
</feature>
<accession>A0A0F9DG36</accession>
<protein>
    <submittedName>
        <fullName evidence="1">Uncharacterized protein</fullName>
    </submittedName>
</protein>
<dbReference type="Pfam" id="PF21825">
    <property type="entry name" value="crAss001_48"/>
    <property type="match status" value="1"/>
</dbReference>
<gene>
    <name evidence="1" type="ORF">LCGC14_2550490</name>
</gene>
<dbReference type="EMBL" id="LAZR01041843">
    <property type="protein sequence ID" value="KKL10968.1"/>
    <property type="molecule type" value="Genomic_DNA"/>
</dbReference>
<dbReference type="InterPro" id="IPR054052">
    <property type="entry name" value="Y16Q-like"/>
</dbReference>